<reference evidence="2" key="1">
    <citation type="journal article" date="2019" name="Int. J. Syst. Evol. Microbiol.">
        <title>The Global Catalogue of Microorganisms (GCM) 10K type strain sequencing project: providing services to taxonomists for standard genome sequencing and annotation.</title>
        <authorList>
            <consortium name="The Broad Institute Genomics Platform"/>
            <consortium name="The Broad Institute Genome Sequencing Center for Infectious Disease"/>
            <person name="Wu L."/>
            <person name="Ma J."/>
        </authorList>
    </citation>
    <scope>NUCLEOTIDE SEQUENCE [LARGE SCALE GENOMIC DNA]</scope>
    <source>
        <strain evidence="2">JCM 30331</strain>
    </source>
</reference>
<keyword evidence="2" id="KW-1185">Reference proteome</keyword>
<sequence length="59" mass="6416">MSLSKWLSQLYALPGDNLDGIRVVTMAYGAFSFSFAMQARRPQPLIVLLVAANATWGGL</sequence>
<gene>
    <name evidence="1" type="ORF">GCM10008955_33770</name>
</gene>
<accession>A0ABQ2F011</accession>
<evidence type="ECO:0000313" key="1">
    <source>
        <dbReference type="EMBL" id="GGK37108.1"/>
    </source>
</evidence>
<dbReference type="EMBL" id="BMPP01000016">
    <property type="protein sequence ID" value="GGK37108.1"/>
    <property type="molecule type" value="Genomic_DNA"/>
</dbReference>
<organism evidence="1 2">
    <name type="scientific">Deinococcus malanensis</name>
    <dbReference type="NCBI Taxonomy" id="1706855"/>
    <lineage>
        <taxon>Bacteria</taxon>
        <taxon>Thermotogati</taxon>
        <taxon>Deinococcota</taxon>
        <taxon>Deinococci</taxon>
        <taxon>Deinococcales</taxon>
        <taxon>Deinococcaceae</taxon>
        <taxon>Deinococcus</taxon>
    </lineage>
</organism>
<name>A0ABQ2F011_9DEIO</name>
<evidence type="ECO:0000313" key="2">
    <source>
        <dbReference type="Proteomes" id="UP000647587"/>
    </source>
</evidence>
<protein>
    <submittedName>
        <fullName evidence="1">Uncharacterized protein</fullName>
    </submittedName>
</protein>
<proteinExistence type="predicted"/>
<comment type="caution">
    <text evidence="1">The sequence shown here is derived from an EMBL/GenBank/DDBJ whole genome shotgun (WGS) entry which is preliminary data.</text>
</comment>
<dbReference type="Proteomes" id="UP000647587">
    <property type="component" value="Unassembled WGS sequence"/>
</dbReference>